<dbReference type="PANTHER" id="PTHR43857">
    <property type="entry name" value="BLR7761 PROTEIN"/>
    <property type="match status" value="1"/>
</dbReference>
<gene>
    <name evidence="1" type="ORF">HYPDE_25873</name>
</gene>
<dbReference type="KEGG" id="hdt:HYPDE_25873"/>
<dbReference type="RefSeq" id="WP_015596894.1">
    <property type="nucleotide sequence ID" value="NC_021172.1"/>
</dbReference>
<dbReference type="CDD" id="cd06154">
    <property type="entry name" value="YjgF_YER057c_UK114_like_6"/>
    <property type="match status" value="1"/>
</dbReference>
<accession>N0B3T2</accession>
<organism evidence="1 2">
    <name type="scientific">Hyphomicrobium denitrificans 1NES1</name>
    <dbReference type="NCBI Taxonomy" id="670307"/>
    <lineage>
        <taxon>Bacteria</taxon>
        <taxon>Pseudomonadati</taxon>
        <taxon>Pseudomonadota</taxon>
        <taxon>Alphaproteobacteria</taxon>
        <taxon>Hyphomicrobiales</taxon>
        <taxon>Hyphomicrobiaceae</taxon>
        <taxon>Hyphomicrobium</taxon>
    </lineage>
</organism>
<dbReference type="Gene3D" id="3.30.1330.40">
    <property type="entry name" value="RutC-like"/>
    <property type="match status" value="1"/>
</dbReference>
<protein>
    <submittedName>
        <fullName evidence="1">Endoribonuclease L-PSP</fullName>
    </submittedName>
</protein>
<dbReference type="PANTHER" id="PTHR43857:SF1">
    <property type="entry name" value="YJGH FAMILY PROTEIN"/>
    <property type="match status" value="1"/>
</dbReference>
<reference evidence="1 2" key="1">
    <citation type="journal article" date="2013" name="Genome Announc.">
        <title>Genome sequences for three denitrifying bacterial strains isolated from a uranium- and nitrate-contaminated subsurface environment.</title>
        <authorList>
            <person name="Venkatramanan R."/>
            <person name="Prakash O."/>
            <person name="Woyke T."/>
            <person name="Chain P."/>
            <person name="Goodwin L.A."/>
            <person name="Watson D."/>
            <person name="Brooks S."/>
            <person name="Kostka J.E."/>
            <person name="Green S.J."/>
        </authorList>
    </citation>
    <scope>NUCLEOTIDE SEQUENCE [LARGE SCALE GENOMIC DNA]</scope>
    <source>
        <strain evidence="1 2">1NES1</strain>
    </source>
</reference>
<dbReference type="STRING" id="670307.HYPDE_25873"/>
<evidence type="ECO:0000313" key="2">
    <source>
        <dbReference type="Proteomes" id="UP000005952"/>
    </source>
</evidence>
<proteinExistence type="predicted"/>
<dbReference type="InterPro" id="IPR035959">
    <property type="entry name" value="RutC-like_sf"/>
</dbReference>
<dbReference type="OrthoDB" id="9783572at2"/>
<name>N0B3T2_9HYPH</name>
<dbReference type="Pfam" id="PF01042">
    <property type="entry name" value="Ribonuc_L-PSP"/>
    <property type="match status" value="1"/>
</dbReference>
<dbReference type="eggNOG" id="COG0251">
    <property type="taxonomic scope" value="Bacteria"/>
</dbReference>
<dbReference type="Proteomes" id="UP000005952">
    <property type="component" value="Chromosome"/>
</dbReference>
<dbReference type="HOGENOM" id="CLU_100715_5_1_5"/>
<sequence>MAKSSATKRINISSGGAYESVFGYSRAVRVGKDVHVSGTCAPASHEKSDAYAQARAALEIIEKALGEAGATVADVVRTVVYLRDVNDAEAVAKAHLETFDKIRPASTLIQVTSMLRPWQKVEIEAYASLVSSENAK</sequence>
<evidence type="ECO:0000313" key="1">
    <source>
        <dbReference type="EMBL" id="AGK56857.1"/>
    </source>
</evidence>
<keyword evidence="2" id="KW-1185">Reference proteome</keyword>
<dbReference type="EMBL" id="CP005587">
    <property type="protein sequence ID" value="AGK56857.1"/>
    <property type="molecule type" value="Genomic_DNA"/>
</dbReference>
<dbReference type="AlphaFoldDB" id="N0B3T2"/>
<dbReference type="SUPFAM" id="SSF55298">
    <property type="entry name" value="YjgF-like"/>
    <property type="match status" value="1"/>
</dbReference>
<dbReference type="InterPro" id="IPR006175">
    <property type="entry name" value="YjgF/YER057c/UK114"/>
</dbReference>